<comment type="subcellular location">
    <subcellularLocation>
        <location evidence="1">Membrane</location>
        <topology evidence="1">Multi-pass membrane protein</topology>
    </subcellularLocation>
</comment>
<feature type="transmembrane region" description="Helical" evidence="13">
    <location>
        <begin position="20"/>
        <end position="41"/>
    </location>
</feature>
<dbReference type="PRINTS" id="PR00237">
    <property type="entry name" value="GPCRRHODOPSN"/>
</dbReference>
<dbReference type="AlphaFoldDB" id="A0A4U5VEB9"/>
<sequence length="457" mass="50323">MTSCTWDYMTFTPSVRAYTMLLFIFIFFLPLFIIIYCYVFIFRAIRSTNQAVGKINGSIHSHGSSRDSVKNFQRLQNEWKMAKIALIVILLYVISWSPYSTVALTAFAGYSDMLTPYMNSVPAIIAKASAIHNPIIYAITHPKYRLALAKYIPCLGVLLCVRPHDLRSTSSSFMSTRRSTVTSQTSDISSQFRRQSNRKSRLSSASDSESGLTDTEADLSSMGSRSASRQVSCDISRDTAELPDFKPSSSFKSKMKSHDSGIFEKTSFDADVATAGVSERSSIPNSGDFAEGHTVRGALSRIPSIVVTTESSPFLAIGRKGSSTARPKTADNNKKAGPGTGAGSPDHRRLSRVYAQFRARSGPAGRSRQVADKEQQVEQVGRCLSPEIRAEIMRRFLALPMIGSEGDPGRNGMRRRREVVCFLHLFTCFKIILSVSFRGYSAPALLPIPPPPPALGF</sequence>
<keyword evidence="11" id="KW-0807">Transducer</keyword>
<keyword evidence="4 13" id="KW-0812">Transmembrane</keyword>
<keyword evidence="6 13" id="KW-1133">Transmembrane helix</keyword>
<keyword evidence="10" id="KW-0675">Receptor</keyword>
<dbReference type="InterPro" id="IPR017452">
    <property type="entry name" value="GPCR_Rhodpsn_7TM"/>
</dbReference>
<dbReference type="InterPro" id="IPR000276">
    <property type="entry name" value="GPCR_Rhodpsn"/>
</dbReference>
<dbReference type="GO" id="GO:0007602">
    <property type="term" value="P:phototransduction"/>
    <property type="evidence" value="ECO:0007669"/>
    <property type="project" value="UniProtKB-KW"/>
</dbReference>
<reference evidence="15 16" key="1">
    <citation type="submission" date="2019-01" db="EMBL/GenBank/DDBJ databases">
        <title>Genome Assembly of Collichthys lucidus.</title>
        <authorList>
            <person name="Cai M."/>
            <person name="Xiao S."/>
        </authorList>
    </citation>
    <scope>NUCLEOTIDE SEQUENCE [LARGE SCALE GENOMIC DNA]</scope>
    <source>
        <strain evidence="15">JT15FE1705JMU</strain>
        <tissue evidence="15">Muscle</tissue>
    </source>
</reference>
<dbReference type="GO" id="GO:0016020">
    <property type="term" value="C:membrane"/>
    <property type="evidence" value="ECO:0007669"/>
    <property type="project" value="UniProtKB-SubCell"/>
</dbReference>
<evidence type="ECO:0000256" key="6">
    <source>
        <dbReference type="ARBA" id="ARBA00022989"/>
    </source>
</evidence>
<dbReference type="Pfam" id="PF00001">
    <property type="entry name" value="7tm_1"/>
    <property type="match status" value="1"/>
</dbReference>
<protein>
    <submittedName>
        <fullName evidence="15">Melanopsin-A Mammalian-like melanopsin</fullName>
    </submittedName>
</protein>
<dbReference type="Gene3D" id="1.20.1070.10">
    <property type="entry name" value="Rhodopsin 7-helix transmembrane proteins"/>
    <property type="match status" value="1"/>
</dbReference>
<keyword evidence="7" id="KW-0157">Chromophore</keyword>
<dbReference type="PANTHER" id="PTHR24240">
    <property type="entry name" value="OPSIN"/>
    <property type="match status" value="1"/>
</dbReference>
<keyword evidence="5" id="KW-0681">Retinal protein</keyword>
<feature type="transmembrane region" description="Helical" evidence="13">
    <location>
        <begin position="419"/>
        <end position="440"/>
    </location>
</feature>
<evidence type="ECO:0000256" key="13">
    <source>
        <dbReference type="SAM" id="Phobius"/>
    </source>
</evidence>
<evidence type="ECO:0000256" key="5">
    <source>
        <dbReference type="ARBA" id="ARBA00022925"/>
    </source>
</evidence>
<feature type="compositionally biased region" description="Polar residues" evidence="12">
    <location>
        <begin position="221"/>
        <end position="233"/>
    </location>
</feature>
<feature type="compositionally biased region" description="Polar residues" evidence="12">
    <location>
        <begin position="202"/>
        <end position="213"/>
    </location>
</feature>
<evidence type="ECO:0000256" key="9">
    <source>
        <dbReference type="ARBA" id="ARBA00023136"/>
    </source>
</evidence>
<evidence type="ECO:0000256" key="10">
    <source>
        <dbReference type="ARBA" id="ARBA00023170"/>
    </source>
</evidence>
<name>A0A4U5VEB9_COLLU</name>
<keyword evidence="3" id="KW-0716">Sensory transduction</keyword>
<gene>
    <name evidence="15" type="ORF">D9C73_019332</name>
</gene>
<evidence type="ECO:0000256" key="4">
    <source>
        <dbReference type="ARBA" id="ARBA00022692"/>
    </source>
</evidence>
<organism evidence="15 16">
    <name type="scientific">Collichthys lucidus</name>
    <name type="common">Big head croaker</name>
    <name type="synonym">Sciaena lucida</name>
    <dbReference type="NCBI Taxonomy" id="240159"/>
    <lineage>
        <taxon>Eukaryota</taxon>
        <taxon>Metazoa</taxon>
        <taxon>Chordata</taxon>
        <taxon>Craniata</taxon>
        <taxon>Vertebrata</taxon>
        <taxon>Euteleostomi</taxon>
        <taxon>Actinopterygii</taxon>
        <taxon>Neopterygii</taxon>
        <taxon>Teleostei</taxon>
        <taxon>Neoteleostei</taxon>
        <taxon>Acanthomorphata</taxon>
        <taxon>Eupercaria</taxon>
        <taxon>Sciaenidae</taxon>
        <taxon>Collichthys</taxon>
    </lineage>
</organism>
<dbReference type="SUPFAM" id="SSF81321">
    <property type="entry name" value="Family A G protein-coupled receptor-like"/>
    <property type="match status" value="1"/>
</dbReference>
<keyword evidence="8" id="KW-0297">G-protein coupled receptor</keyword>
<evidence type="ECO:0000313" key="15">
    <source>
        <dbReference type="EMBL" id="TKS86010.1"/>
    </source>
</evidence>
<feature type="transmembrane region" description="Helical" evidence="13">
    <location>
        <begin position="120"/>
        <end position="140"/>
    </location>
</feature>
<evidence type="ECO:0000256" key="11">
    <source>
        <dbReference type="ARBA" id="ARBA00023224"/>
    </source>
</evidence>
<evidence type="ECO:0000256" key="12">
    <source>
        <dbReference type="SAM" id="MobiDB-lite"/>
    </source>
</evidence>
<dbReference type="GO" id="GO:0004930">
    <property type="term" value="F:G protein-coupled receptor activity"/>
    <property type="evidence" value="ECO:0007669"/>
    <property type="project" value="UniProtKB-KW"/>
</dbReference>
<dbReference type="InterPro" id="IPR027430">
    <property type="entry name" value="Retinal_BS"/>
</dbReference>
<feature type="domain" description="G-protein coupled receptors family 1 profile" evidence="14">
    <location>
        <begin position="1"/>
        <end position="137"/>
    </location>
</feature>
<evidence type="ECO:0000256" key="3">
    <source>
        <dbReference type="ARBA" id="ARBA00022606"/>
    </source>
</evidence>
<evidence type="ECO:0000256" key="7">
    <source>
        <dbReference type="ARBA" id="ARBA00022991"/>
    </source>
</evidence>
<dbReference type="Proteomes" id="UP000298787">
    <property type="component" value="Chromosome 17"/>
</dbReference>
<evidence type="ECO:0000256" key="1">
    <source>
        <dbReference type="ARBA" id="ARBA00004141"/>
    </source>
</evidence>
<dbReference type="GO" id="GO:0009881">
    <property type="term" value="F:photoreceptor activity"/>
    <property type="evidence" value="ECO:0007669"/>
    <property type="project" value="UniProtKB-KW"/>
</dbReference>
<evidence type="ECO:0000256" key="8">
    <source>
        <dbReference type="ARBA" id="ARBA00023040"/>
    </source>
</evidence>
<proteinExistence type="predicted"/>
<evidence type="ECO:0000259" key="14">
    <source>
        <dbReference type="PROSITE" id="PS50262"/>
    </source>
</evidence>
<accession>A0A4U5VEB9</accession>
<dbReference type="InterPro" id="IPR050125">
    <property type="entry name" value="GPCR_opsins"/>
</dbReference>
<dbReference type="PROSITE" id="PS50262">
    <property type="entry name" value="G_PROTEIN_RECEP_F1_2"/>
    <property type="match status" value="1"/>
</dbReference>
<evidence type="ECO:0000256" key="2">
    <source>
        <dbReference type="ARBA" id="ARBA00022543"/>
    </source>
</evidence>
<keyword evidence="16" id="KW-1185">Reference proteome</keyword>
<dbReference type="STRING" id="240159.A0A4U5VEB9"/>
<feature type="region of interest" description="Disordered" evidence="12">
    <location>
        <begin position="317"/>
        <end position="349"/>
    </location>
</feature>
<dbReference type="PROSITE" id="PS00238">
    <property type="entry name" value="OPSIN"/>
    <property type="match status" value="1"/>
</dbReference>
<dbReference type="EMBL" id="CM014094">
    <property type="protein sequence ID" value="TKS86010.1"/>
    <property type="molecule type" value="Genomic_DNA"/>
</dbReference>
<feature type="compositionally biased region" description="Low complexity" evidence="12">
    <location>
        <begin position="169"/>
        <end position="186"/>
    </location>
</feature>
<keyword evidence="9 13" id="KW-0472">Membrane</keyword>
<keyword evidence="2" id="KW-0600">Photoreceptor protein</keyword>
<feature type="transmembrane region" description="Helical" evidence="13">
    <location>
        <begin position="84"/>
        <end position="108"/>
    </location>
</feature>
<feature type="region of interest" description="Disordered" evidence="12">
    <location>
        <begin position="169"/>
        <end position="233"/>
    </location>
</feature>
<evidence type="ECO:0000313" key="16">
    <source>
        <dbReference type="Proteomes" id="UP000298787"/>
    </source>
</evidence>